<evidence type="ECO:0000256" key="1">
    <source>
        <dbReference type="SAM" id="MobiDB-lite"/>
    </source>
</evidence>
<protein>
    <submittedName>
        <fullName evidence="2">Uncharacterized protein</fullName>
    </submittedName>
</protein>
<feature type="region of interest" description="Disordered" evidence="1">
    <location>
        <begin position="157"/>
        <end position="184"/>
    </location>
</feature>
<evidence type="ECO:0000313" key="2">
    <source>
        <dbReference type="EnsemblMetazoa" id="XP_014251799.1"/>
    </source>
</evidence>
<accession>A0A8I6S1Q6</accession>
<dbReference type="Proteomes" id="UP000494040">
    <property type="component" value="Unassembled WGS sequence"/>
</dbReference>
<dbReference type="EnsemblMetazoa" id="XM_014396313.1">
    <property type="protein sequence ID" value="XP_014251799.1"/>
    <property type="gene ID" value="LOC106667968"/>
</dbReference>
<feature type="region of interest" description="Disordered" evidence="1">
    <location>
        <begin position="1"/>
        <end position="32"/>
    </location>
</feature>
<reference evidence="2" key="1">
    <citation type="submission" date="2022-01" db="UniProtKB">
        <authorList>
            <consortium name="EnsemblMetazoa"/>
        </authorList>
    </citation>
    <scope>IDENTIFICATION</scope>
</reference>
<keyword evidence="3" id="KW-1185">Reference proteome</keyword>
<sequence length="184" mass="20980">MTSNRNDSVIGKSSSLLKKPSKISSRNEEKKPNIFRRIQNMVAGLFSVCMSGQSKSGFEMTQNMRSARQSKFRKSCNIEPSEEFTYVSSMLAEERRKARRSQVKAISAEILIPEEPRRESSLQRITGKKERRIPKTEGSDIDLVAYTSKYEDSILAGIKLKPKPHKRPNNNNNNNNTNNNNKKN</sequence>
<name>A0A8I6S1Q6_CIMLE</name>
<dbReference type="GeneID" id="106667968"/>
<proteinExistence type="predicted"/>
<dbReference type="AlphaFoldDB" id="A0A8I6S1Q6"/>
<feature type="compositionally biased region" description="Low complexity" evidence="1">
    <location>
        <begin position="12"/>
        <end position="24"/>
    </location>
</feature>
<dbReference type="EnsemblMetazoa" id="XM_014396312.1">
    <property type="protein sequence ID" value="XP_014251798.1"/>
    <property type="gene ID" value="LOC106667968"/>
</dbReference>
<dbReference type="RefSeq" id="XP_014251799.1">
    <property type="nucleotide sequence ID" value="XM_014396313.1"/>
</dbReference>
<feature type="compositionally biased region" description="Low complexity" evidence="1">
    <location>
        <begin position="169"/>
        <end position="184"/>
    </location>
</feature>
<dbReference type="RefSeq" id="XP_014251798.1">
    <property type="nucleotide sequence ID" value="XM_014396312.1"/>
</dbReference>
<evidence type="ECO:0000313" key="3">
    <source>
        <dbReference type="Proteomes" id="UP000494040"/>
    </source>
</evidence>
<organism evidence="2 3">
    <name type="scientific">Cimex lectularius</name>
    <name type="common">Bed bug</name>
    <name type="synonym">Acanthia lectularia</name>
    <dbReference type="NCBI Taxonomy" id="79782"/>
    <lineage>
        <taxon>Eukaryota</taxon>
        <taxon>Metazoa</taxon>
        <taxon>Ecdysozoa</taxon>
        <taxon>Arthropoda</taxon>
        <taxon>Hexapoda</taxon>
        <taxon>Insecta</taxon>
        <taxon>Pterygota</taxon>
        <taxon>Neoptera</taxon>
        <taxon>Paraneoptera</taxon>
        <taxon>Hemiptera</taxon>
        <taxon>Heteroptera</taxon>
        <taxon>Panheteroptera</taxon>
        <taxon>Cimicomorpha</taxon>
        <taxon>Cimicidae</taxon>
        <taxon>Cimex</taxon>
    </lineage>
</organism>